<evidence type="ECO:0000313" key="2">
    <source>
        <dbReference type="EMBL" id="VCU69765.1"/>
    </source>
</evidence>
<dbReference type="EC" id="3.1.1.92" evidence="2"/>
<dbReference type="PANTHER" id="PTHR35563">
    <property type="entry name" value="BARREL METAL-DEPENDENT HYDROLASE, PUTATIVE (AFU_ORTHOLOGUE AFUA_1G16240)-RELATED"/>
    <property type="match status" value="1"/>
</dbReference>
<accession>A0A3P4B3Q0</accession>
<evidence type="ECO:0000313" key="3">
    <source>
        <dbReference type="Proteomes" id="UP000277294"/>
    </source>
</evidence>
<evidence type="ECO:0000259" key="1">
    <source>
        <dbReference type="Pfam" id="PF04909"/>
    </source>
</evidence>
<organism evidence="2 3">
    <name type="scientific">Pigmentiphaga humi</name>
    <dbReference type="NCBI Taxonomy" id="2478468"/>
    <lineage>
        <taxon>Bacteria</taxon>
        <taxon>Pseudomonadati</taxon>
        <taxon>Pseudomonadota</taxon>
        <taxon>Betaproteobacteria</taxon>
        <taxon>Burkholderiales</taxon>
        <taxon>Alcaligenaceae</taxon>
        <taxon>Pigmentiphaga</taxon>
    </lineage>
</organism>
<dbReference type="Gene3D" id="3.20.20.140">
    <property type="entry name" value="Metal-dependent hydrolases"/>
    <property type="match status" value="1"/>
</dbReference>
<dbReference type="OrthoDB" id="9787654at2"/>
<dbReference type="Pfam" id="PF04909">
    <property type="entry name" value="Amidohydro_2"/>
    <property type="match status" value="1"/>
</dbReference>
<gene>
    <name evidence="2" type="ORF">PIGHUM_01830</name>
</gene>
<dbReference type="RefSeq" id="WP_124079288.1">
    <property type="nucleotide sequence ID" value="NZ_UWPJ01000016.1"/>
</dbReference>
<dbReference type="InterPro" id="IPR052358">
    <property type="entry name" value="Aro_Compnd_Degr_Hydrolases"/>
</dbReference>
<proteinExistence type="predicted"/>
<sequence>MIRDCLGPDPCPRTPLYRAPPGATDCHAHVFGPSALFPFIADRSFTPPDASVTDYLRMLDAIGIERAVLVQGSVHGADNRAVAAAVESARDRLRGVAIIRPDTPERDVRRLHELGFRGARLSTVVKGTPGFDLLEAVAAKVKPFGWHLVVHVDRSQELADLAERLAETGCPLVVDHIARIRLGEGLASPGFHALARLLEAGNCWVKISGQHRMSKMGFPWSDMEPLVRAVVRLRPDRVLWGTDWPHPNQYDDMQNDGDLLDAFSKWVPDEALRRRILVTNPSILYGF</sequence>
<dbReference type="Proteomes" id="UP000277294">
    <property type="component" value="Unassembled WGS sequence"/>
</dbReference>
<dbReference type="InterPro" id="IPR032466">
    <property type="entry name" value="Metal_Hydrolase"/>
</dbReference>
<dbReference type="EMBL" id="UWPJ01000016">
    <property type="protein sequence ID" value="VCU69765.1"/>
    <property type="molecule type" value="Genomic_DNA"/>
</dbReference>
<name>A0A3P4B3Q0_9BURK</name>
<dbReference type="SUPFAM" id="SSF51556">
    <property type="entry name" value="Metallo-dependent hydrolases"/>
    <property type="match status" value="1"/>
</dbReference>
<dbReference type="PANTHER" id="PTHR35563:SF2">
    <property type="entry name" value="BARREL METAL-DEPENDENT HYDROLASE, PUTATIVE (AFU_ORTHOLOGUE AFUA_1G16240)-RELATED"/>
    <property type="match status" value="1"/>
</dbReference>
<reference evidence="2 3" key="1">
    <citation type="submission" date="2018-10" db="EMBL/GenBank/DDBJ databases">
        <authorList>
            <person name="Criscuolo A."/>
        </authorList>
    </citation>
    <scope>NUCLEOTIDE SEQUENCE [LARGE SCALE GENOMIC DNA]</scope>
    <source>
        <strain evidence="2">DnA1</strain>
    </source>
</reference>
<keyword evidence="2" id="KW-0378">Hydrolase</keyword>
<protein>
    <submittedName>
        <fullName evidence="2">4-sulfomuconolactone hydrolase</fullName>
        <ecNumber evidence="2">3.1.1.92</ecNumber>
    </submittedName>
</protein>
<dbReference type="InterPro" id="IPR006680">
    <property type="entry name" value="Amidohydro-rel"/>
</dbReference>
<dbReference type="GO" id="GO:0102998">
    <property type="term" value="F:4-sulfomuconolactone hydrolase activity"/>
    <property type="evidence" value="ECO:0007669"/>
    <property type="project" value="UniProtKB-EC"/>
</dbReference>
<feature type="domain" description="Amidohydrolase-related" evidence="1">
    <location>
        <begin position="25"/>
        <end position="287"/>
    </location>
</feature>
<dbReference type="AlphaFoldDB" id="A0A3P4B3Q0"/>
<keyword evidence="3" id="KW-1185">Reference proteome</keyword>